<evidence type="ECO:0000256" key="1">
    <source>
        <dbReference type="SAM" id="MobiDB-lite"/>
    </source>
</evidence>
<proteinExistence type="predicted"/>
<reference evidence="2" key="1">
    <citation type="submission" date="2017-07" db="EMBL/GenBank/DDBJ databases">
        <authorList>
            <person name="Mikheyev A."/>
            <person name="Grau M."/>
        </authorList>
    </citation>
    <scope>NUCLEOTIDE SEQUENCE</scope>
    <source>
        <tissue evidence="2">Venom_gland</tissue>
    </source>
</reference>
<name>A0A2D4IV47_MICLE</name>
<organism evidence="2">
    <name type="scientific">Micrurus lemniscatus lemniscatus</name>
    <dbReference type="NCBI Taxonomy" id="129467"/>
    <lineage>
        <taxon>Eukaryota</taxon>
        <taxon>Metazoa</taxon>
        <taxon>Chordata</taxon>
        <taxon>Craniata</taxon>
        <taxon>Vertebrata</taxon>
        <taxon>Euteleostomi</taxon>
        <taxon>Lepidosauria</taxon>
        <taxon>Squamata</taxon>
        <taxon>Bifurcata</taxon>
        <taxon>Unidentata</taxon>
        <taxon>Episquamata</taxon>
        <taxon>Toxicofera</taxon>
        <taxon>Serpentes</taxon>
        <taxon>Colubroidea</taxon>
        <taxon>Elapidae</taxon>
        <taxon>Elapinae</taxon>
        <taxon>Micrurus</taxon>
    </lineage>
</organism>
<protein>
    <submittedName>
        <fullName evidence="2">Uncharacterized protein</fullName>
    </submittedName>
</protein>
<accession>A0A2D4IV47</accession>
<reference evidence="2" key="2">
    <citation type="submission" date="2017-11" db="EMBL/GenBank/DDBJ databases">
        <title>Coralsnake Venomics: Analyses of Venom Gland Transcriptomes and Proteomes of Six Brazilian Taxa.</title>
        <authorList>
            <person name="Aird S.D."/>
            <person name="Jorge da Silva N."/>
            <person name="Qiu L."/>
            <person name="Villar-Briones A."/>
            <person name="Aparecida-Saddi V."/>
            <person name="Campos-Telles M.P."/>
            <person name="Grau M."/>
            <person name="Mikheyev A.S."/>
        </authorList>
    </citation>
    <scope>NUCLEOTIDE SEQUENCE</scope>
    <source>
        <tissue evidence="2">Venom_gland</tissue>
    </source>
</reference>
<dbReference type="AlphaFoldDB" id="A0A2D4IV47"/>
<feature type="compositionally biased region" description="Low complexity" evidence="1">
    <location>
        <begin position="32"/>
        <end position="41"/>
    </location>
</feature>
<dbReference type="EMBL" id="IACK01123639">
    <property type="protein sequence ID" value="LAA88105.1"/>
    <property type="molecule type" value="Transcribed_RNA"/>
</dbReference>
<sequence length="120" mass="13842">MLRKFNFPGRTAGSRFLEKKQKPLKGSGVKPGPGNNTNTGNHFAQKLRKKVQRDRTLGLNAPNHPLKANQMLMKEKYLTHPMSIMAPKCRRRLIGKKRLFFSLMEKPRFCRTEIVTCRSC</sequence>
<feature type="region of interest" description="Disordered" evidence="1">
    <location>
        <begin position="1"/>
        <end position="43"/>
    </location>
</feature>
<evidence type="ECO:0000313" key="2">
    <source>
        <dbReference type="EMBL" id="LAA88105.1"/>
    </source>
</evidence>